<dbReference type="Proteomes" id="UP000348942">
    <property type="component" value="Chromosome 2"/>
</dbReference>
<dbReference type="SMART" id="SM00448">
    <property type="entry name" value="REC"/>
    <property type="match status" value="1"/>
</dbReference>
<evidence type="ECO:0000313" key="5">
    <source>
        <dbReference type="EMBL" id="QGA66260.1"/>
    </source>
</evidence>
<dbReference type="AlphaFoldDB" id="A0A5Q0THG5"/>
<dbReference type="PANTHER" id="PTHR37299:SF1">
    <property type="entry name" value="STAGE 0 SPORULATION PROTEIN A HOMOLOG"/>
    <property type="match status" value="1"/>
</dbReference>
<evidence type="ECO:0000259" key="4">
    <source>
        <dbReference type="PROSITE" id="PS50930"/>
    </source>
</evidence>
<dbReference type="SUPFAM" id="SSF52172">
    <property type="entry name" value="CheY-like"/>
    <property type="match status" value="1"/>
</dbReference>
<dbReference type="GO" id="GO:0000156">
    <property type="term" value="F:phosphorelay response regulator activity"/>
    <property type="evidence" value="ECO:0007669"/>
    <property type="project" value="InterPro"/>
</dbReference>
<evidence type="ECO:0000313" key="6">
    <source>
        <dbReference type="Proteomes" id="UP000348942"/>
    </source>
</evidence>
<dbReference type="EMBL" id="CP045700">
    <property type="protein sequence ID" value="QGA66260.1"/>
    <property type="molecule type" value="Genomic_DNA"/>
</dbReference>
<dbReference type="Gene3D" id="2.40.50.40">
    <property type="match status" value="1"/>
</dbReference>
<dbReference type="CDD" id="cd17532">
    <property type="entry name" value="REC_LytTR_AlgR-like"/>
    <property type="match status" value="1"/>
</dbReference>
<dbReference type="SMART" id="SM00850">
    <property type="entry name" value="LytTR"/>
    <property type="match status" value="1"/>
</dbReference>
<gene>
    <name evidence="5" type="ORF">GFB47_12515</name>
</gene>
<dbReference type="PROSITE" id="PS50930">
    <property type="entry name" value="HTH_LYTTR"/>
    <property type="match status" value="1"/>
</dbReference>
<reference evidence="5 6" key="1">
    <citation type="submission" date="2019-10" db="EMBL/GenBank/DDBJ databases">
        <title>Vibrio sp. nov., isolated from Coralline algae surface.</title>
        <authorList>
            <person name="Geng Y."/>
            <person name="Zhang X."/>
        </authorList>
    </citation>
    <scope>NUCLEOTIDE SEQUENCE [LARGE SCALE GENOMIC DNA]</scope>
    <source>
        <strain evidence="5 6">SM1977</strain>
    </source>
</reference>
<name>A0A5Q0THG5_9VIBR</name>
<keyword evidence="2" id="KW-0597">Phosphoprotein</keyword>
<keyword evidence="1" id="KW-0902">Two-component regulatory system</keyword>
<dbReference type="InterPro" id="IPR001789">
    <property type="entry name" value="Sig_transdc_resp-reg_receiver"/>
</dbReference>
<evidence type="ECO:0000256" key="1">
    <source>
        <dbReference type="ARBA" id="ARBA00023012"/>
    </source>
</evidence>
<sequence>MTTAIIVEDEYLAREELTYLINKHSKIEIKADFNDGLEAFKYLQSAQVDVVFLDINIPSIDGVMLAKNLHQMPSPPHIIFTTAYKEHAADAFEIEALDYLLKPLNEQRMLRALEKLEAIVNPQPIAQPTSSNAKSHPADGQNHLPLQDGSKICIIDKQDIVYAWANEKITQVYTTQGQELVAQYPISELISRLPEAQFYRCHRSYCINLQQIKQIKPSVNSTYLLTLAHAAKEVPVSRGNVKEFRILMGL</sequence>
<dbReference type="InterPro" id="IPR007492">
    <property type="entry name" value="LytTR_DNA-bd_dom"/>
</dbReference>
<dbReference type="RefSeq" id="WP_153448394.1">
    <property type="nucleotide sequence ID" value="NZ_CP045700.1"/>
</dbReference>
<feature type="domain" description="HTH LytTR-type" evidence="4">
    <location>
        <begin position="144"/>
        <end position="250"/>
    </location>
</feature>
<dbReference type="Pfam" id="PF04397">
    <property type="entry name" value="LytTR"/>
    <property type="match status" value="1"/>
</dbReference>
<proteinExistence type="predicted"/>
<evidence type="ECO:0000256" key="2">
    <source>
        <dbReference type="PROSITE-ProRule" id="PRU00169"/>
    </source>
</evidence>
<keyword evidence="6" id="KW-1185">Reference proteome</keyword>
<organism evidence="5 6">
    <name type="scientific">Vibrio algicola</name>
    <dbReference type="NCBI Taxonomy" id="2662262"/>
    <lineage>
        <taxon>Bacteria</taxon>
        <taxon>Pseudomonadati</taxon>
        <taxon>Pseudomonadota</taxon>
        <taxon>Gammaproteobacteria</taxon>
        <taxon>Vibrionales</taxon>
        <taxon>Vibrionaceae</taxon>
        <taxon>Vibrio</taxon>
    </lineage>
</organism>
<dbReference type="Pfam" id="PF00072">
    <property type="entry name" value="Response_reg"/>
    <property type="match status" value="1"/>
</dbReference>
<protein>
    <submittedName>
        <fullName evidence="5">Response regulator</fullName>
    </submittedName>
</protein>
<feature type="domain" description="Response regulatory" evidence="3">
    <location>
        <begin position="3"/>
        <end position="117"/>
    </location>
</feature>
<dbReference type="Gene3D" id="3.40.50.2300">
    <property type="match status" value="1"/>
</dbReference>
<dbReference type="PROSITE" id="PS50110">
    <property type="entry name" value="RESPONSE_REGULATORY"/>
    <property type="match status" value="1"/>
</dbReference>
<evidence type="ECO:0000259" key="3">
    <source>
        <dbReference type="PROSITE" id="PS50110"/>
    </source>
</evidence>
<dbReference type="PANTHER" id="PTHR37299">
    <property type="entry name" value="TRANSCRIPTIONAL REGULATOR-RELATED"/>
    <property type="match status" value="1"/>
</dbReference>
<dbReference type="InterPro" id="IPR046947">
    <property type="entry name" value="LytR-like"/>
</dbReference>
<feature type="modified residue" description="4-aspartylphosphate" evidence="2">
    <location>
        <position position="54"/>
    </location>
</feature>
<accession>A0A5Q0THG5</accession>
<dbReference type="GO" id="GO:0003677">
    <property type="term" value="F:DNA binding"/>
    <property type="evidence" value="ECO:0007669"/>
    <property type="project" value="InterPro"/>
</dbReference>
<dbReference type="Gene3D" id="2.20.25.10">
    <property type="match status" value="1"/>
</dbReference>
<dbReference type="InterPro" id="IPR011006">
    <property type="entry name" value="CheY-like_superfamily"/>
</dbReference>